<dbReference type="InterPro" id="IPR057135">
    <property type="entry name" value="At4g27190-like_LRR"/>
</dbReference>
<dbReference type="InterPro" id="IPR032675">
    <property type="entry name" value="LRR_dom_sf"/>
</dbReference>
<comment type="caution">
    <text evidence="3">The sequence shown here is derived from an EMBL/GenBank/DDBJ whole genome shotgun (WGS) entry which is preliminary data.</text>
</comment>
<evidence type="ECO:0000256" key="1">
    <source>
        <dbReference type="ARBA" id="ARBA00022821"/>
    </source>
</evidence>
<evidence type="ECO:0000313" key="3">
    <source>
        <dbReference type="EMBL" id="KAK1414420.1"/>
    </source>
</evidence>
<gene>
    <name evidence="3" type="ORF">QVD17_30164</name>
</gene>
<protein>
    <recommendedName>
        <fullName evidence="2">Disease resistance protein At4g27190-like leucine-rich repeats domain-containing protein</fullName>
    </recommendedName>
</protein>
<dbReference type="Gene3D" id="3.80.10.10">
    <property type="entry name" value="Ribonuclease Inhibitor"/>
    <property type="match status" value="1"/>
</dbReference>
<evidence type="ECO:0000259" key="2">
    <source>
        <dbReference type="Pfam" id="PF23247"/>
    </source>
</evidence>
<dbReference type="InterPro" id="IPR050905">
    <property type="entry name" value="Plant_NBS-LRR"/>
</dbReference>
<evidence type="ECO:0000313" key="4">
    <source>
        <dbReference type="Proteomes" id="UP001229421"/>
    </source>
</evidence>
<proteinExistence type="predicted"/>
<dbReference type="Pfam" id="PF23247">
    <property type="entry name" value="LRR_RPS2"/>
    <property type="match status" value="1"/>
</dbReference>
<name>A0AAD8NFS8_TARER</name>
<accession>A0AAD8NFS8</accession>
<dbReference type="PANTHER" id="PTHR33463">
    <property type="entry name" value="NB-ARC DOMAIN-CONTAINING PROTEIN-RELATED"/>
    <property type="match status" value="1"/>
</dbReference>
<dbReference type="PANTHER" id="PTHR33463:SF196">
    <property type="entry name" value="NB-ARC DOMAIN DISEASE RESISTANCE PROTEIN"/>
    <property type="match status" value="1"/>
</dbReference>
<keyword evidence="1" id="KW-0611">Plant defense</keyword>
<feature type="domain" description="Disease resistance protein At4g27190-like leucine-rich repeats" evidence="2">
    <location>
        <begin position="36"/>
        <end position="163"/>
    </location>
</feature>
<reference evidence="3" key="1">
    <citation type="journal article" date="2023" name="bioRxiv">
        <title>Improved chromosome-level genome assembly for marigold (Tagetes erecta).</title>
        <authorList>
            <person name="Jiang F."/>
            <person name="Yuan L."/>
            <person name="Wang S."/>
            <person name="Wang H."/>
            <person name="Xu D."/>
            <person name="Wang A."/>
            <person name="Fan W."/>
        </authorList>
    </citation>
    <scope>NUCLEOTIDE SEQUENCE</scope>
    <source>
        <strain evidence="3">WSJ</strain>
        <tissue evidence="3">Leaf</tissue>
    </source>
</reference>
<dbReference type="SUPFAM" id="SSF52047">
    <property type="entry name" value="RNI-like"/>
    <property type="match status" value="1"/>
</dbReference>
<dbReference type="EMBL" id="JAUHHV010000008">
    <property type="protein sequence ID" value="KAK1414420.1"/>
    <property type="molecule type" value="Genomic_DNA"/>
</dbReference>
<dbReference type="Proteomes" id="UP001229421">
    <property type="component" value="Unassembled WGS sequence"/>
</dbReference>
<organism evidence="3 4">
    <name type="scientific">Tagetes erecta</name>
    <name type="common">African marigold</name>
    <dbReference type="NCBI Taxonomy" id="13708"/>
    <lineage>
        <taxon>Eukaryota</taxon>
        <taxon>Viridiplantae</taxon>
        <taxon>Streptophyta</taxon>
        <taxon>Embryophyta</taxon>
        <taxon>Tracheophyta</taxon>
        <taxon>Spermatophyta</taxon>
        <taxon>Magnoliopsida</taxon>
        <taxon>eudicotyledons</taxon>
        <taxon>Gunneridae</taxon>
        <taxon>Pentapetalae</taxon>
        <taxon>asterids</taxon>
        <taxon>campanulids</taxon>
        <taxon>Asterales</taxon>
        <taxon>Asteraceae</taxon>
        <taxon>Asteroideae</taxon>
        <taxon>Heliantheae alliance</taxon>
        <taxon>Tageteae</taxon>
        <taxon>Tagetes</taxon>
    </lineage>
</organism>
<dbReference type="AlphaFoldDB" id="A0AAD8NFS8"/>
<sequence length="187" mass="21643">MELPQLKELNLYNLPKIVSIFPEIVTPKLEIMIVYTMMSLKEIWSCEITSSKEEVYNTIMLKQLCIGECLSLIVLFPIPVAKRLKKLEILEVSWCLVLKSVVSDENREVGSRKFESLKSLSLYEVPELVSLCDHVNAMELPQLVKLDLFQLPNIVTIFPKVITPKERMNYLRIGKSKRLILCQVKIY</sequence>
<keyword evidence="4" id="KW-1185">Reference proteome</keyword>